<comment type="catalytic activity">
    <reaction evidence="1">
        <text>ATP-independent breakage of single-stranded DNA, followed by passage and rejoining.</text>
        <dbReference type="EC" id="5.6.2.1"/>
    </reaction>
</comment>
<dbReference type="GO" id="GO:0003677">
    <property type="term" value="F:DNA binding"/>
    <property type="evidence" value="ECO:0007669"/>
    <property type="project" value="UniProtKB-KW"/>
</dbReference>
<evidence type="ECO:0000313" key="9">
    <source>
        <dbReference type="EMBL" id="QHS99738.1"/>
    </source>
</evidence>
<dbReference type="EC" id="5.6.2.1" evidence="3"/>
<evidence type="ECO:0000256" key="1">
    <source>
        <dbReference type="ARBA" id="ARBA00000213"/>
    </source>
</evidence>
<dbReference type="InterPro" id="IPR013825">
    <property type="entry name" value="Topo_IA_cen_sub2"/>
</dbReference>
<dbReference type="PRINTS" id="PR00417">
    <property type="entry name" value="PRTPISMRASEI"/>
</dbReference>
<dbReference type="InterPro" id="IPR005733">
    <property type="entry name" value="TopoI_bac-type"/>
</dbReference>
<reference evidence="9" key="1">
    <citation type="journal article" date="2020" name="Nature">
        <title>Giant virus diversity and host interactions through global metagenomics.</title>
        <authorList>
            <person name="Schulz F."/>
            <person name="Roux S."/>
            <person name="Paez-Espino D."/>
            <person name="Jungbluth S."/>
            <person name="Walsh D.A."/>
            <person name="Denef V.J."/>
            <person name="McMahon K.D."/>
            <person name="Konstantinidis K.T."/>
            <person name="Eloe-Fadrosh E.A."/>
            <person name="Kyrpides N.C."/>
            <person name="Woyke T."/>
        </authorList>
    </citation>
    <scope>NUCLEOTIDE SEQUENCE</scope>
    <source>
        <strain evidence="9">GVMAG-M-3300020187-37</strain>
    </source>
</reference>
<comment type="similarity">
    <text evidence="2">Belongs to the type IA topoisomerase family.</text>
</comment>
<feature type="domain" description="Toprim" evidence="7">
    <location>
        <begin position="1"/>
        <end position="113"/>
    </location>
</feature>
<dbReference type="AlphaFoldDB" id="A0A6C0C7X2"/>
<dbReference type="SUPFAM" id="SSF56712">
    <property type="entry name" value="Prokaryotic type I DNA topoisomerase"/>
    <property type="match status" value="1"/>
</dbReference>
<dbReference type="SMART" id="SM00437">
    <property type="entry name" value="TOP1Ac"/>
    <property type="match status" value="1"/>
</dbReference>
<dbReference type="Pfam" id="PF01751">
    <property type="entry name" value="Toprim"/>
    <property type="match status" value="1"/>
</dbReference>
<evidence type="ECO:0000256" key="2">
    <source>
        <dbReference type="ARBA" id="ARBA00009446"/>
    </source>
</evidence>
<evidence type="ECO:0000256" key="6">
    <source>
        <dbReference type="ARBA" id="ARBA00023235"/>
    </source>
</evidence>
<dbReference type="EMBL" id="MN739346">
    <property type="protein sequence ID" value="QHS99738.1"/>
    <property type="molecule type" value="Genomic_DNA"/>
</dbReference>
<dbReference type="InterPro" id="IPR023405">
    <property type="entry name" value="Topo_IA_core_domain"/>
</dbReference>
<evidence type="ECO:0000256" key="4">
    <source>
        <dbReference type="ARBA" id="ARBA00023029"/>
    </source>
</evidence>
<dbReference type="InterPro" id="IPR023406">
    <property type="entry name" value="Topo_IA_AS"/>
</dbReference>
<evidence type="ECO:0000256" key="3">
    <source>
        <dbReference type="ARBA" id="ARBA00012891"/>
    </source>
</evidence>
<dbReference type="PANTHER" id="PTHR42785">
    <property type="entry name" value="DNA TOPOISOMERASE, TYPE IA, CORE"/>
    <property type="match status" value="1"/>
</dbReference>
<dbReference type="GO" id="GO:0006265">
    <property type="term" value="P:DNA topological change"/>
    <property type="evidence" value="ECO:0007669"/>
    <property type="project" value="InterPro"/>
</dbReference>
<dbReference type="Gene3D" id="2.70.20.10">
    <property type="entry name" value="Topoisomerase I, domain 3"/>
    <property type="match status" value="1"/>
</dbReference>
<dbReference type="InterPro" id="IPR000380">
    <property type="entry name" value="Topo_IA"/>
</dbReference>
<dbReference type="CDD" id="cd00186">
    <property type="entry name" value="TOP1Ac"/>
    <property type="match status" value="1"/>
</dbReference>
<dbReference type="PROSITE" id="PS00396">
    <property type="entry name" value="TOPO_IA_1"/>
    <property type="match status" value="1"/>
</dbReference>
<dbReference type="InterPro" id="IPR013497">
    <property type="entry name" value="Topo_IA_cen"/>
</dbReference>
<evidence type="ECO:0000259" key="7">
    <source>
        <dbReference type="PROSITE" id="PS50880"/>
    </source>
</evidence>
<dbReference type="GO" id="GO:0003917">
    <property type="term" value="F:DNA topoisomerase type I (single strand cut, ATP-independent) activity"/>
    <property type="evidence" value="ECO:0007669"/>
    <property type="project" value="UniProtKB-EC"/>
</dbReference>
<dbReference type="Pfam" id="PF01131">
    <property type="entry name" value="Topoisom_bac"/>
    <property type="match status" value="1"/>
</dbReference>
<dbReference type="Gene3D" id="1.10.290.10">
    <property type="entry name" value="Topoisomerase I, domain 4"/>
    <property type="match status" value="1"/>
</dbReference>
<dbReference type="InterPro" id="IPR013824">
    <property type="entry name" value="Topo_IA_cen_sub1"/>
</dbReference>
<proteinExistence type="inferred from homology"/>
<dbReference type="PROSITE" id="PS52039">
    <property type="entry name" value="TOPO_IA_2"/>
    <property type="match status" value="1"/>
</dbReference>
<dbReference type="NCBIfam" id="TIGR01051">
    <property type="entry name" value="topA_bact"/>
    <property type="match status" value="1"/>
</dbReference>
<sequence>MSILIVESPAKCKKIQSFLDKTYIVKSSVGHVRTLNTKWANSDIEINNDFEPPFVVIPNKQDVINNLKKYSNNRKVILAADDDREGEAIAWHCGDILNVDFNINNRIIFREITKKAILNALNNPTKLNMNEVNAQKARSVIDLLIGYKLSPCLWANINTKERGLSAGRVQSALLKLLFDKEKEINNFEPEYSFDIQGKFKDLSEKSEYVFKDTFDEDVDEDYIKNMFKLYSEDRKFKVIENKKSDEKKYPDKPFITSSLQQDAQKSYGFNVKKTMDIAQKLYENGLITYMRTDSTCVSEDFQRLLNENISNEFGQEYYNVPLTKKVKGSQEAHECIRPTDLKNIILSEDKFSKDDIKLYTMIYDRIIKSHMKPAIYNVNSIKLCNSNTKNLGYFTSKQKEIKFKGFLIYKENLDKENKLVEFKNEYKLLECSCFDKCSNPPEPYNESSIVKLLENTGIGRPSTYASIISTLYNRNYTLTKTIKLDDKEEDVIHLDKKNNIIEKVNKVKGKTMKNKIIVTELGNKVLNYLDNKFHDIIHKDFTSGVESDLDKISNGKLDWILVINKVYNSFLPIVLKEIGNKVKKPKNILGMYKNKEVQTGTGQYGPYILYNKKFTSVDKYLKSNKKTLDELTIDDCKIILKYPIKINKDIQIMLGPYGTYLKYNKKNYKIRQNIEYTEEYCLSVIN</sequence>
<dbReference type="InterPro" id="IPR013826">
    <property type="entry name" value="Topo_IA_cen_sub3"/>
</dbReference>
<dbReference type="InterPro" id="IPR006171">
    <property type="entry name" value="TOPRIM_dom"/>
</dbReference>
<organism evidence="9">
    <name type="scientific">viral metagenome</name>
    <dbReference type="NCBI Taxonomy" id="1070528"/>
    <lineage>
        <taxon>unclassified sequences</taxon>
        <taxon>metagenomes</taxon>
        <taxon>organismal metagenomes</taxon>
    </lineage>
</organism>
<dbReference type="PROSITE" id="PS50880">
    <property type="entry name" value="TOPRIM"/>
    <property type="match status" value="1"/>
</dbReference>
<keyword evidence="6" id="KW-0413">Isomerase</keyword>
<accession>A0A6C0C7X2</accession>
<protein>
    <recommendedName>
        <fullName evidence="3">DNA topoisomerase</fullName>
        <ecNumber evidence="3">5.6.2.1</ecNumber>
    </recommendedName>
</protein>
<dbReference type="Gene3D" id="1.10.460.10">
    <property type="entry name" value="Topoisomerase I, domain 2"/>
    <property type="match status" value="2"/>
</dbReference>
<dbReference type="Gene3D" id="3.40.50.140">
    <property type="match status" value="1"/>
</dbReference>
<evidence type="ECO:0000256" key="5">
    <source>
        <dbReference type="ARBA" id="ARBA00023125"/>
    </source>
</evidence>
<dbReference type="SMART" id="SM00436">
    <property type="entry name" value="TOP1Bc"/>
    <property type="match status" value="1"/>
</dbReference>
<dbReference type="InterPro" id="IPR003601">
    <property type="entry name" value="Topo_IA_2"/>
</dbReference>
<dbReference type="PANTHER" id="PTHR42785:SF1">
    <property type="entry name" value="DNA TOPOISOMERASE"/>
    <property type="match status" value="1"/>
</dbReference>
<keyword evidence="4" id="KW-0799">Topoisomerase</keyword>
<evidence type="ECO:0000259" key="8">
    <source>
        <dbReference type="PROSITE" id="PS52039"/>
    </source>
</evidence>
<feature type="domain" description="Topo IA-type catalytic" evidence="8">
    <location>
        <begin position="128"/>
        <end position="574"/>
    </location>
</feature>
<name>A0A6C0C7X2_9ZZZZ</name>
<dbReference type="InterPro" id="IPR003602">
    <property type="entry name" value="Topo_IA_DNA-bd_dom"/>
</dbReference>
<dbReference type="SMART" id="SM00493">
    <property type="entry name" value="TOPRIM"/>
    <property type="match status" value="1"/>
</dbReference>
<keyword evidence="5" id="KW-0238">DNA-binding</keyword>